<evidence type="ECO:0000313" key="11">
    <source>
        <dbReference type="Proteomes" id="UP001515480"/>
    </source>
</evidence>
<keyword evidence="11" id="KW-1185">Reference proteome</keyword>
<comment type="subcellular location">
    <subcellularLocation>
        <location evidence="5">Endomembrane system</location>
        <topology evidence="5">Single-pass type I membrane protein</topology>
    </subcellularLocation>
</comment>
<comment type="similarity">
    <text evidence="1 7">Belongs to the peptidase A1 family.</text>
</comment>
<dbReference type="PANTHER" id="PTHR13683">
    <property type="entry name" value="ASPARTYL PROTEASES"/>
    <property type="match status" value="1"/>
</dbReference>
<feature type="domain" description="Peptidase A1" evidence="9">
    <location>
        <begin position="61"/>
        <end position="415"/>
    </location>
</feature>
<evidence type="ECO:0000256" key="1">
    <source>
        <dbReference type="ARBA" id="ARBA00007447"/>
    </source>
</evidence>
<organism evidence="10 11">
    <name type="scientific">Prymnesium parvum</name>
    <name type="common">Toxic golden alga</name>
    <dbReference type="NCBI Taxonomy" id="97485"/>
    <lineage>
        <taxon>Eukaryota</taxon>
        <taxon>Haptista</taxon>
        <taxon>Haptophyta</taxon>
        <taxon>Prymnesiophyceae</taxon>
        <taxon>Prymnesiales</taxon>
        <taxon>Prymnesiaceae</taxon>
        <taxon>Prymnesium</taxon>
    </lineage>
</organism>
<proteinExistence type="inferred from homology"/>
<dbReference type="EMBL" id="JBGBPQ010000014">
    <property type="protein sequence ID" value="KAL1511567.1"/>
    <property type="molecule type" value="Genomic_DNA"/>
</dbReference>
<dbReference type="Proteomes" id="UP001515480">
    <property type="component" value="Unassembled WGS sequence"/>
</dbReference>
<sequence>MVALLLRYARAGLHPHGPSTSSRSPTLAGEHAHARQGRRLRQAPPLVHASLSGDLLSRGYFSAELEVGTPPQRFSLIVDTGSSVTALACTGCTRCGPHAHPRFAPLSSTSFEAVRCDWRCASCERLTARGEKVCGYQVTYQEGSSYSGYLARDVARLGLGSDACISLPLEFGCATDESGLFQLQRADGIMGLASASHAGAAGLSPPWSRHRASVGSGRTVLDSLVSRGVVDDAFSLCLGREQGVLTFGLPPSQPATFWNSLVEGDSYYTVRVRGVAYGSVQLAPGQLPSSCIVDSGTTYMYLHSAAFAPLLAALRQQSEHCSEVARTTCPADELCVRVNGSGTAALDACFSEISVALQGGTLSMQPSQYFYKSTHPSEWCLGVFDNYDDGLVLGAINLMNHQVTFDRAGHQVGFARVDCLQLLSQRIPLSTARTQNQTGPLQVRLDSLARGDDVVMQPCAPIGQHSGTGGIRDGESWRTSATIHSTLDQISLLGAIVLIAAMAGCALYHARQICDRLYADLASSFVGQDLAQLNGTGWQFTLVRLSGWMSRNTSRYASRGLFLGGYSAVSALKPRCGLSAAHDEDDDSSSDHFLLQPAGHKVVFANGRACQTAS</sequence>
<dbReference type="GO" id="GO:0004190">
    <property type="term" value="F:aspartic-type endopeptidase activity"/>
    <property type="evidence" value="ECO:0007669"/>
    <property type="project" value="UniProtKB-KW"/>
</dbReference>
<feature type="active site" evidence="6">
    <location>
        <position position="294"/>
    </location>
</feature>
<dbReference type="PANTHER" id="PTHR13683:SF375">
    <property type="entry name" value="PEPTIDASE A1 DOMAIN-CONTAINING PROTEIN"/>
    <property type="match status" value="1"/>
</dbReference>
<feature type="active site" evidence="6">
    <location>
        <position position="79"/>
    </location>
</feature>
<evidence type="ECO:0000259" key="9">
    <source>
        <dbReference type="PROSITE" id="PS51767"/>
    </source>
</evidence>
<keyword evidence="4 7" id="KW-0378">Hydrolase</keyword>
<comment type="caution">
    <text evidence="10">The sequence shown here is derived from an EMBL/GenBank/DDBJ whole genome shotgun (WGS) entry which is preliminary data.</text>
</comment>
<dbReference type="PROSITE" id="PS00141">
    <property type="entry name" value="ASP_PROTEASE"/>
    <property type="match status" value="1"/>
</dbReference>
<evidence type="ECO:0000256" key="3">
    <source>
        <dbReference type="ARBA" id="ARBA00022729"/>
    </source>
</evidence>
<keyword evidence="3" id="KW-0732">Signal</keyword>
<evidence type="ECO:0000256" key="7">
    <source>
        <dbReference type="RuleBase" id="RU000454"/>
    </source>
</evidence>
<evidence type="ECO:0000313" key="10">
    <source>
        <dbReference type="EMBL" id="KAL1511567.1"/>
    </source>
</evidence>
<dbReference type="PRINTS" id="PR00792">
    <property type="entry name" value="PEPSIN"/>
</dbReference>
<evidence type="ECO:0000256" key="2">
    <source>
        <dbReference type="ARBA" id="ARBA00022670"/>
    </source>
</evidence>
<gene>
    <name evidence="10" type="ORF">AB1Y20_006361</name>
</gene>
<keyword evidence="7" id="KW-0064">Aspartyl protease</keyword>
<evidence type="ECO:0000256" key="8">
    <source>
        <dbReference type="SAM" id="MobiDB-lite"/>
    </source>
</evidence>
<dbReference type="SUPFAM" id="SSF50630">
    <property type="entry name" value="Acid proteases"/>
    <property type="match status" value="1"/>
</dbReference>
<dbReference type="GO" id="GO:0006508">
    <property type="term" value="P:proteolysis"/>
    <property type="evidence" value="ECO:0007669"/>
    <property type="project" value="UniProtKB-KW"/>
</dbReference>
<dbReference type="InterPro" id="IPR001969">
    <property type="entry name" value="Aspartic_peptidase_AS"/>
</dbReference>
<evidence type="ECO:0000256" key="4">
    <source>
        <dbReference type="ARBA" id="ARBA00022801"/>
    </source>
</evidence>
<dbReference type="CDD" id="cd05471">
    <property type="entry name" value="pepsin_like"/>
    <property type="match status" value="1"/>
</dbReference>
<name>A0AB34J5P8_PRYPA</name>
<keyword evidence="2 7" id="KW-0645">Protease</keyword>
<accession>A0AB34J5P8</accession>
<dbReference type="InterPro" id="IPR034164">
    <property type="entry name" value="Pepsin-like_dom"/>
</dbReference>
<feature type="region of interest" description="Disordered" evidence="8">
    <location>
        <begin position="14"/>
        <end position="43"/>
    </location>
</feature>
<dbReference type="Pfam" id="PF00026">
    <property type="entry name" value="Asp"/>
    <property type="match status" value="1"/>
</dbReference>
<protein>
    <recommendedName>
        <fullName evidence="9">Peptidase A1 domain-containing protein</fullName>
    </recommendedName>
</protein>
<dbReference type="Gene3D" id="2.40.70.10">
    <property type="entry name" value="Acid Proteases"/>
    <property type="match status" value="2"/>
</dbReference>
<reference evidence="10 11" key="1">
    <citation type="journal article" date="2024" name="Science">
        <title>Giant polyketide synthase enzymes in the biosynthesis of giant marine polyether toxins.</title>
        <authorList>
            <person name="Fallon T.R."/>
            <person name="Shende V.V."/>
            <person name="Wierzbicki I.H."/>
            <person name="Pendleton A.L."/>
            <person name="Watervoot N.F."/>
            <person name="Auber R.P."/>
            <person name="Gonzalez D.J."/>
            <person name="Wisecaver J.H."/>
            <person name="Moore B.S."/>
        </authorList>
    </citation>
    <scope>NUCLEOTIDE SEQUENCE [LARGE SCALE GENOMIC DNA]</scope>
    <source>
        <strain evidence="10 11">12B1</strain>
    </source>
</reference>
<dbReference type="InterPro" id="IPR001461">
    <property type="entry name" value="Aspartic_peptidase_A1"/>
</dbReference>
<dbReference type="InterPro" id="IPR021109">
    <property type="entry name" value="Peptidase_aspartic_dom_sf"/>
</dbReference>
<dbReference type="GO" id="GO:0012505">
    <property type="term" value="C:endomembrane system"/>
    <property type="evidence" value="ECO:0007669"/>
    <property type="project" value="UniProtKB-SubCell"/>
</dbReference>
<dbReference type="PROSITE" id="PS51767">
    <property type="entry name" value="PEPTIDASE_A1"/>
    <property type="match status" value="1"/>
</dbReference>
<dbReference type="AlphaFoldDB" id="A0AB34J5P8"/>
<evidence type="ECO:0000256" key="5">
    <source>
        <dbReference type="ARBA" id="ARBA00046288"/>
    </source>
</evidence>
<evidence type="ECO:0000256" key="6">
    <source>
        <dbReference type="PIRSR" id="PIRSR601461-1"/>
    </source>
</evidence>
<dbReference type="InterPro" id="IPR033121">
    <property type="entry name" value="PEPTIDASE_A1"/>
</dbReference>